<reference evidence="2 3" key="1">
    <citation type="submission" date="2019-02" db="EMBL/GenBank/DDBJ databases">
        <title>Deep-cultivation of Planctomycetes and their phenomic and genomic characterization uncovers novel biology.</title>
        <authorList>
            <person name="Wiegand S."/>
            <person name="Jogler M."/>
            <person name="Boedeker C."/>
            <person name="Pinto D."/>
            <person name="Vollmers J."/>
            <person name="Rivas-Marin E."/>
            <person name="Kohn T."/>
            <person name="Peeters S.H."/>
            <person name="Heuer A."/>
            <person name="Rast P."/>
            <person name="Oberbeckmann S."/>
            <person name="Bunk B."/>
            <person name="Jeske O."/>
            <person name="Meyerdierks A."/>
            <person name="Storesund J.E."/>
            <person name="Kallscheuer N."/>
            <person name="Luecker S."/>
            <person name="Lage O.M."/>
            <person name="Pohl T."/>
            <person name="Merkel B.J."/>
            <person name="Hornburger P."/>
            <person name="Mueller R.-W."/>
            <person name="Bruemmer F."/>
            <person name="Labrenz M."/>
            <person name="Spormann A.M."/>
            <person name="Op den Camp H."/>
            <person name="Overmann J."/>
            <person name="Amann R."/>
            <person name="Jetten M.S.M."/>
            <person name="Mascher T."/>
            <person name="Medema M.H."/>
            <person name="Devos D.P."/>
            <person name="Kaster A.-K."/>
            <person name="Ovreas L."/>
            <person name="Rohde M."/>
            <person name="Galperin M.Y."/>
            <person name="Jogler C."/>
        </authorList>
    </citation>
    <scope>NUCLEOTIDE SEQUENCE [LARGE SCALE GENOMIC DNA]</scope>
    <source>
        <strain evidence="2 3">V22</strain>
    </source>
</reference>
<keyword evidence="3" id="KW-1185">Reference proteome</keyword>
<evidence type="ECO:0000313" key="2">
    <source>
        <dbReference type="EMBL" id="QDT64409.1"/>
    </source>
</evidence>
<sequence length="203" mass="22105" precursor="true">MLRVSLSLVLLLMGMSFASAGLFDEIFGHDDADAEELPYGKFVTAQPVPAPTLAKPEPRRGVEYRRALFQTPAPAQTQYPVMPAPDFLPPAPQGTNPPAMSPPVMAAPIGLYPHVKYEDLEDVYPQPVVQIVQVMDPNPPPVQPCLACPPPQPGVVFVQVCVPPGECKRVKVTHRGAKVSLDYGKYEVDIVSRDGVVFVDYDD</sequence>
<dbReference type="KEGG" id="chya:V22_16430"/>
<gene>
    <name evidence="2" type="ORF">V22_16430</name>
</gene>
<dbReference type="OrthoDB" id="212860at2"/>
<feature type="chain" id="PRO_5022214081" evidence="1">
    <location>
        <begin position="21"/>
        <end position="203"/>
    </location>
</feature>
<dbReference type="EMBL" id="CP036316">
    <property type="protein sequence ID" value="QDT64409.1"/>
    <property type="molecule type" value="Genomic_DNA"/>
</dbReference>
<protein>
    <submittedName>
        <fullName evidence="2">Uncharacterized protein</fullName>
    </submittedName>
</protein>
<dbReference type="AlphaFoldDB" id="A0A517T7R4"/>
<proteinExistence type="predicted"/>
<keyword evidence="1" id="KW-0732">Signal</keyword>
<feature type="signal peptide" evidence="1">
    <location>
        <begin position="1"/>
        <end position="20"/>
    </location>
</feature>
<dbReference type="Proteomes" id="UP000319976">
    <property type="component" value="Chromosome"/>
</dbReference>
<dbReference type="RefSeq" id="WP_145261545.1">
    <property type="nucleotide sequence ID" value="NZ_CP036316.1"/>
</dbReference>
<name>A0A517T7R4_9PLAN</name>
<organism evidence="2 3">
    <name type="scientific">Calycomorphotria hydatis</name>
    <dbReference type="NCBI Taxonomy" id="2528027"/>
    <lineage>
        <taxon>Bacteria</taxon>
        <taxon>Pseudomonadati</taxon>
        <taxon>Planctomycetota</taxon>
        <taxon>Planctomycetia</taxon>
        <taxon>Planctomycetales</taxon>
        <taxon>Planctomycetaceae</taxon>
        <taxon>Calycomorphotria</taxon>
    </lineage>
</organism>
<accession>A0A517T7R4</accession>
<evidence type="ECO:0000256" key="1">
    <source>
        <dbReference type="SAM" id="SignalP"/>
    </source>
</evidence>
<evidence type="ECO:0000313" key="3">
    <source>
        <dbReference type="Proteomes" id="UP000319976"/>
    </source>
</evidence>